<dbReference type="Proteomes" id="UP000692954">
    <property type="component" value="Unassembled WGS sequence"/>
</dbReference>
<evidence type="ECO:0000313" key="6">
    <source>
        <dbReference type="EMBL" id="CAD8109840.1"/>
    </source>
</evidence>
<dbReference type="AlphaFoldDB" id="A0A8S1Q596"/>
<feature type="domain" description="FFD box profile" evidence="4">
    <location>
        <begin position="161"/>
        <end position="176"/>
    </location>
</feature>
<comment type="caution">
    <text evidence="6">The sequence shown here is derived from an EMBL/GenBank/DDBJ whole genome shotgun (WGS) entry which is preliminary data.</text>
</comment>
<dbReference type="Pfam" id="PF12701">
    <property type="entry name" value="LSM14"/>
    <property type="match status" value="1"/>
</dbReference>
<dbReference type="OrthoDB" id="21539at2759"/>
<dbReference type="InterPro" id="IPR025762">
    <property type="entry name" value="DFDF"/>
</dbReference>
<proteinExistence type="predicted"/>
<evidence type="ECO:0000313" key="7">
    <source>
        <dbReference type="Proteomes" id="UP000692954"/>
    </source>
</evidence>
<evidence type="ECO:0000259" key="4">
    <source>
        <dbReference type="PROSITE" id="PS51513"/>
    </source>
</evidence>
<dbReference type="PANTHER" id="PTHR13586:SF26">
    <property type="entry name" value="CHROMOSOME UNDETERMINED SCAFFOLD_51, WHOLE GENOME SHOTGUN SEQUENCE"/>
    <property type="match status" value="1"/>
</dbReference>
<protein>
    <recommendedName>
        <fullName evidence="8">Lsm14-like N-terminal domain-containing protein</fullName>
    </recommendedName>
</protein>
<dbReference type="GO" id="GO:0003723">
    <property type="term" value="F:RNA binding"/>
    <property type="evidence" value="ECO:0007669"/>
    <property type="project" value="InterPro"/>
</dbReference>
<feature type="compositionally biased region" description="Low complexity" evidence="2">
    <location>
        <begin position="259"/>
        <end position="273"/>
    </location>
</feature>
<gene>
    <name evidence="6" type="ORF">PSON_ATCC_30995.1.T0940156</name>
</gene>
<evidence type="ECO:0008006" key="8">
    <source>
        <dbReference type="Google" id="ProtNLM"/>
    </source>
</evidence>
<dbReference type="PROSITE" id="PS51512">
    <property type="entry name" value="DFDF"/>
    <property type="match status" value="1"/>
</dbReference>
<dbReference type="InterPro" id="IPR025609">
    <property type="entry name" value="Lsm14-like_N"/>
</dbReference>
<dbReference type="PROSITE" id="PS52002">
    <property type="entry name" value="SM"/>
    <property type="match status" value="1"/>
</dbReference>
<evidence type="ECO:0000259" key="5">
    <source>
        <dbReference type="PROSITE" id="PS52002"/>
    </source>
</evidence>
<feature type="compositionally biased region" description="Polar residues" evidence="2">
    <location>
        <begin position="184"/>
        <end position="196"/>
    </location>
</feature>
<name>A0A8S1Q596_9CILI</name>
<feature type="compositionally biased region" description="Polar residues" evidence="2">
    <location>
        <begin position="164"/>
        <end position="177"/>
    </location>
</feature>
<evidence type="ECO:0000256" key="1">
    <source>
        <dbReference type="PROSITE-ProRule" id="PRU00846"/>
    </source>
</evidence>
<dbReference type="InterPro" id="IPR047575">
    <property type="entry name" value="Sm"/>
</dbReference>
<sequence length="273" mass="32487">MAQVFNSKVSIITKSEIRYEGTIYQINPQQQTIALKDVRSFGTEGRRPDHEIPPNQQSYDILVFKAAEIKGFKTLEENKPEEIKLENVKQENQSQQPQIFQPPQNIEQIEQQQDSRAQLQNNYPQNQQTKTNGTNPRAFNFEEMLQKANEIEKIKKQEVKPKYNPTSFFDSLSTSTQKQERITQQRNQNQIDTDTFGNFYKQRQNNNNNNNNGQRRNNNHNNNNYNNKNNFNNKNNNNYRRKNNDQQRVIYVEKQSLEQYQQQPQQQQQQQQQ</sequence>
<feature type="region of interest" description="Disordered" evidence="2">
    <location>
        <begin position="156"/>
        <end position="241"/>
    </location>
</feature>
<accession>A0A8S1Q596</accession>
<feature type="short sequence motif" description="FFD box" evidence="1">
    <location>
        <begin position="161"/>
        <end position="176"/>
    </location>
</feature>
<feature type="domain" description="DFDF" evidence="3">
    <location>
        <begin position="127"/>
        <end position="163"/>
    </location>
</feature>
<dbReference type="PANTHER" id="PTHR13586">
    <property type="entry name" value="SCD6 PROTEIN-RELATED"/>
    <property type="match status" value="1"/>
</dbReference>
<organism evidence="6 7">
    <name type="scientific">Paramecium sonneborni</name>
    <dbReference type="NCBI Taxonomy" id="65129"/>
    <lineage>
        <taxon>Eukaryota</taxon>
        <taxon>Sar</taxon>
        <taxon>Alveolata</taxon>
        <taxon>Ciliophora</taxon>
        <taxon>Intramacronucleata</taxon>
        <taxon>Oligohymenophorea</taxon>
        <taxon>Peniculida</taxon>
        <taxon>Parameciidae</taxon>
        <taxon>Paramecium</taxon>
    </lineage>
</organism>
<dbReference type="SMART" id="SM01271">
    <property type="entry name" value="LSM14"/>
    <property type="match status" value="1"/>
</dbReference>
<dbReference type="EMBL" id="CAJJDN010000094">
    <property type="protein sequence ID" value="CAD8109840.1"/>
    <property type="molecule type" value="Genomic_DNA"/>
</dbReference>
<feature type="compositionally biased region" description="Low complexity" evidence="2">
    <location>
        <begin position="198"/>
        <end position="238"/>
    </location>
</feature>
<keyword evidence="7" id="KW-1185">Reference proteome</keyword>
<feature type="domain" description="Sm" evidence="5">
    <location>
        <begin position="1"/>
        <end position="78"/>
    </location>
</feature>
<feature type="region of interest" description="Disordered" evidence="2">
    <location>
        <begin position="253"/>
        <end position="273"/>
    </location>
</feature>
<reference evidence="6" key="1">
    <citation type="submission" date="2021-01" db="EMBL/GenBank/DDBJ databases">
        <authorList>
            <consortium name="Genoscope - CEA"/>
            <person name="William W."/>
        </authorList>
    </citation>
    <scope>NUCLEOTIDE SEQUENCE</scope>
</reference>
<dbReference type="CDD" id="cd01736">
    <property type="entry name" value="LSm14_N"/>
    <property type="match status" value="1"/>
</dbReference>
<evidence type="ECO:0000259" key="3">
    <source>
        <dbReference type="PROSITE" id="PS51512"/>
    </source>
</evidence>
<evidence type="ECO:0000256" key="2">
    <source>
        <dbReference type="SAM" id="MobiDB-lite"/>
    </source>
</evidence>
<dbReference type="PROSITE" id="PS51513">
    <property type="entry name" value="FFD"/>
    <property type="match status" value="1"/>
</dbReference>
<dbReference type="InterPro" id="IPR025761">
    <property type="entry name" value="FFD_box"/>
</dbReference>